<protein>
    <recommendedName>
        <fullName evidence="2">BPTI/Kunitz inhibitor domain-containing protein</fullName>
    </recommendedName>
</protein>
<dbReference type="PANTHER" id="PTHR10083">
    <property type="entry name" value="KUNITZ-TYPE PROTEASE INHIBITOR-RELATED"/>
    <property type="match status" value="1"/>
</dbReference>
<dbReference type="PROSITE" id="PS00280">
    <property type="entry name" value="BPTI_KUNITZ_1"/>
    <property type="match status" value="1"/>
</dbReference>
<dbReference type="Pfam" id="PF00014">
    <property type="entry name" value="Kunitz_BPTI"/>
    <property type="match status" value="2"/>
</dbReference>
<dbReference type="InterPro" id="IPR050098">
    <property type="entry name" value="TFPI/VKTCI-like"/>
</dbReference>
<accession>A0A3P7LFS2</accession>
<keyword evidence="4" id="KW-1185">Reference proteome</keyword>
<dbReference type="OrthoDB" id="5950222at2759"/>
<feature type="domain" description="BPTI/Kunitz inhibitor" evidence="2">
    <location>
        <begin position="45"/>
        <end position="95"/>
    </location>
</feature>
<proteinExistence type="predicted"/>
<name>A0A3P7LFS2_DIBLA</name>
<dbReference type="FunFam" id="4.10.410.10:FF:000010">
    <property type="entry name" value="Alpha1-microglobulin/bikunin (AMBP)"/>
    <property type="match status" value="1"/>
</dbReference>
<dbReference type="EMBL" id="UYRU01053341">
    <property type="protein sequence ID" value="VDN12210.1"/>
    <property type="molecule type" value="Genomic_DNA"/>
</dbReference>
<dbReference type="GO" id="GO:0005615">
    <property type="term" value="C:extracellular space"/>
    <property type="evidence" value="ECO:0007669"/>
    <property type="project" value="TreeGrafter"/>
</dbReference>
<dbReference type="SMART" id="SM00131">
    <property type="entry name" value="KU"/>
    <property type="match status" value="2"/>
</dbReference>
<dbReference type="InterPro" id="IPR020901">
    <property type="entry name" value="Prtase_inh_Kunz-CS"/>
</dbReference>
<evidence type="ECO:0000313" key="3">
    <source>
        <dbReference type="EMBL" id="VDN12210.1"/>
    </source>
</evidence>
<sequence length="113" mass="12758">MTRFAYNSTLVACVEFKYGGCLGNGNNFGTKRQCEKRCARLKHICGLLTDPGPCRANMTRFAYNSTLVACVEFKYGGCLGNGNNFETRWLCEKRCAPDWLTHAYNELEIAEPR</sequence>
<feature type="domain" description="BPTI/Kunitz inhibitor" evidence="2">
    <location>
        <begin position="1"/>
        <end position="38"/>
    </location>
</feature>
<dbReference type="AlphaFoldDB" id="A0A3P7LFS2"/>
<evidence type="ECO:0000313" key="4">
    <source>
        <dbReference type="Proteomes" id="UP000281553"/>
    </source>
</evidence>
<dbReference type="InterPro" id="IPR036880">
    <property type="entry name" value="Kunitz_BPTI_sf"/>
</dbReference>
<dbReference type="PANTHER" id="PTHR10083:SF374">
    <property type="entry name" value="BPTI_KUNITZ INHIBITOR DOMAIN-CONTAINING PROTEIN"/>
    <property type="match status" value="1"/>
</dbReference>
<dbReference type="Proteomes" id="UP000281553">
    <property type="component" value="Unassembled WGS sequence"/>
</dbReference>
<evidence type="ECO:0000259" key="2">
    <source>
        <dbReference type="PROSITE" id="PS50279"/>
    </source>
</evidence>
<dbReference type="Gene3D" id="4.10.410.10">
    <property type="entry name" value="Pancreatic trypsin inhibitor Kunitz domain"/>
    <property type="match status" value="2"/>
</dbReference>
<dbReference type="PRINTS" id="PR00759">
    <property type="entry name" value="BASICPTASE"/>
</dbReference>
<dbReference type="InterPro" id="IPR002223">
    <property type="entry name" value="Kunitz_BPTI"/>
</dbReference>
<organism evidence="3 4">
    <name type="scientific">Dibothriocephalus latus</name>
    <name type="common">Fish tapeworm</name>
    <name type="synonym">Diphyllobothrium latum</name>
    <dbReference type="NCBI Taxonomy" id="60516"/>
    <lineage>
        <taxon>Eukaryota</taxon>
        <taxon>Metazoa</taxon>
        <taxon>Spiralia</taxon>
        <taxon>Lophotrochozoa</taxon>
        <taxon>Platyhelminthes</taxon>
        <taxon>Cestoda</taxon>
        <taxon>Eucestoda</taxon>
        <taxon>Diphyllobothriidea</taxon>
        <taxon>Diphyllobothriidae</taxon>
        <taxon>Dibothriocephalus</taxon>
    </lineage>
</organism>
<gene>
    <name evidence="3" type="ORF">DILT_LOCUS8041</name>
</gene>
<reference evidence="3 4" key="1">
    <citation type="submission" date="2018-11" db="EMBL/GenBank/DDBJ databases">
        <authorList>
            <consortium name="Pathogen Informatics"/>
        </authorList>
    </citation>
    <scope>NUCLEOTIDE SEQUENCE [LARGE SCALE GENOMIC DNA]</scope>
</reference>
<evidence type="ECO:0000256" key="1">
    <source>
        <dbReference type="ARBA" id="ARBA00023157"/>
    </source>
</evidence>
<dbReference type="PROSITE" id="PS50279">
    <property type="entry name" value="BPTI_KUNITZ_2"/>
    <property type="match status" value="2"/>
</dbReference>
<keyword evidence="1" id="KW-1015">Disulfide bond</keyword>
<dbReference type="SUPFAM" id="SSF57362">
    <property type="entry name" value="BPTI-like"/>
    <property type="match status" value="2"/>
</dbReference>
<dbReference type="GO" id="GO:0004867">
    <property type="term" value="F:serine-type endopeptidase inhibitor activity"/>
    <property type="evidence" value="ECO:0007669"/>
    <property type="project" value="InterPro"/>
</dbReference>